<dbReference type="Proteomes" id="UP000326464">
    <property type="component" value="Unassembled WGS sequence"/>
</dbReference>
<gene>
    <name evidence="12" type="primary">tsaE</name>
    <name evidence="12" type="ORF">FNH21_03230</name>
</gene>
<dbReference type="NCBIfam" id="TIGR00150">
    <property type="entry name" value="T6A_YjeE"/>
    <property type="match status" value="1"/>
</dbReference>
<proteinExistence type="inferred from homology"/>
<keyword evidence="7" id="KW-0547">Nucleotide-binding</keyword>
<evidence type="ECO:0000256" key="7">
    <source>
        <dbReference type="ARBA" id="ARBA00022741"/>
    </source>
</evidence>
<dbReference type="AlphaFoldDB" id="A0A7X1NMT6"/>
<dbReference type="EMBL" id="VJXX01000001">
    <property type="protein sequence ID" value="MPY09742.1"/>
    <property type="molecule type" value="Genomic_DNA"/>
</dbReference>
<dbReference type="GO" id="GO:0002949">
    <property type="term" value="P:tRNA threonylcarbamoyladenosine modification"/>
    <property type="evidence" value="ECO:0007669"/>
    <property type="project" value="InterPro"/>
</dbReference>
<keyword evidence="9" id="KW-0460">Magnesium</keyword>
<evidence type="ECO:0000256" key="8">
    <source>
        <dbReference type="ARBA" id="ARBA00022840"/>
    </source>
</evidence>
<dbReference type="Gene3D" id="3.40.50.300">
    <property type="entry name" value="P-loop containing nucleotide triphosphate hydrolases"/>
    <property type="match status" value="1"/>
</dbReference>
<dbReference type="PANTHER" id="PTHR33540:SF2">
    <property type="entry name" value="TRNA THREONYLCARBAMOYLADENOSINE BIOSYNTHESIS PROTEIN TSAE"/>
    <property type="match status" value="1"/>
</dbReference>
<evidence type="ECO:0000256" key="1">
    <source>
        <dbReference type="ARBA" id="ARBA00004496"/>
    </source>
</evidence>
<evidence type="ECO:0000256" key="3">
    <source>
        <dbReference type="ARBA" id="ARBA00019010"/>
    </source>
</evidence>
<name>A0A7X1NMT6_9MICC</name>
<keyword evidence="6" id="KW-0479">Metal-binding</keyword>
<dbReference type="GO" id="GO:0016740">
    <property type="term" value="F:transferase activity"/>
    <property type="evidence" value="ECO:0007669"/>
    <property type="project" value="UniProtKB-KW"/>
</dbReference>
<organism evidence="12 13">
    <name type="scientific">Arthrobacter bussei</name>
    <dbReference type="NCBI Taxonomy" id="2594179"/>
    <lineage>
        <taxon>Bacteria</taxon>
        <taxon>Bacillati</taxon>
        <taxon>Actinomycetota</taxon>
        <taxon>Actinomycetes</taxon>
        <taxon>Micrococcales</taxon>
        <taxon>Micrococcaceae</taxon>
        <taxon>Arthrobacter</taxon>
    </lineage>
</organism>
<evidence type="ECO:0000313" key="12">
    <source>
        <dbReference type="EMBL" id="MPY09742.1"/>
    </source>
</evidence>
<evidence type="ECO:0000256" key="2">
    <source>
        <dbReference type="ARBA" id="ARBA00007599"/>
    </source>
</evidence>
<dbReference type="GO" id="GO:0005524">
    <property type="term" value="F:ATP binding"/>
    <property type="evidence" value="ECO:0007669"/>
    <property type="project" value="UniProtKB-KW"/>
</dbReference>
<dbReference type="GO" id="GO:0046872">
    <property type="term" value="F:metal ion binding"/>
    <property type="evidence" value="ECO:0007669"/>
    <property type="project" value="UniProtKB-KW"/>
</dbReference>
<dbReference type="Pfam" id="PF02367">
    <property type="entry name" value="TsaE"/>
    <property type="match status" value="1"/>
</dbReference>
<keyword evidence="4" id="KW-0963">Cytoplasm</keyword>
<evidence type="ECO:0000256" key="6">
    <source>
        <dbReference type="ARBA" id="ARBA00022723"/>
    </source>
</evidence>
<keyword evidence="12" id="KW-0808">Transferase</keyword>
<evidence type="ECO:0000256" key="4">
    <source>
        <dbReference type="ARBA" id="ARBA00022490"/>
    </source>
</evidence>
<evidence type="ECO:0000256" key="11">
    <source>
        <dbReference type="ARBA" id="ARBA00032441"/>
    </source>
</evidence>
<reference evidence="13" key="1">
    <citation type="submission" date="2019-07" db="EMBL/GenBank/DDBJ databases">
        <title>Arthrobacter KR32 sp. nov., isolated from mountain cheese made of cows milk.</title>
        <authorList>
            <person name="Flegler A."/>
        </authorList>
    </citation>
    <scope>NUCLEOTIDE SEQUENCE [LARGE SCALE GENOMIC DNA]</scope>
    <source>
        <strain evidence="13">KR32</strain>
    </source>
</reference>
<dbReference type="PANTHER" id="PTHR33540">
    <property type="entry name" value="TRNA THREONYLCARBAMOYLADENOSINE BIOSYNTHESIS PROTEIN TSAE"/>
    <property type="match status" value="1"/>
</dbReference>
<dbReference type="InterPro" id="IPR003442">
    <property type="entry name" value="T6A_TsaE"/>
</dbReference>
<dbReference type="InterPro" id="IPR027417">
    <property type="entry name" value="P-loop_NTPase"/>
</dbReference>
<dbReference type="OrthoDB" id="9800307at2"/>
<dbReference type="GO" id="GO:0005737">
    <property type="term" value="C:cytoplasm"/>
    <property type="evidence" value="ECO:0007669"/>
    <property type="project" value="UniProtKB-SubCell"/>
</dbReference>
<comment type="caution">
    <text evidence="12">The sequence shown here is derived from an EMBL/GenBank/DDBJ whole genome shotgun (WGS) entry which is preliminary data.</text>
</comment>
<accession>A0A7X1NMT6</accession>
<comment type="subcellular location">
    <subcellularLocation>
        <location evidence="1">Cytoplasm</location>
    </subcellularLocation>
</comment>
<keyword evidence="8" id="KW-0067">ATP-binding</keyword>
<evidence type="ECO:0000256" key="10">
    <source>
        <dbReference type="ARBA" id="ARBA00024908"/>
    </source>
</evidence>
<evidence type="ECO:0000256" key="9">
    <source>
        <dbReference type="ARBA" id="ARBA00022842"/>
    </source>
</evidence>
<keyword evidence="13" id="KW-1185">Reference proteome</keyword>
<dbReference type="SUPFAM" id="SSF52540">
    <property type="entry name" value="P-loop containing nucleoside triphosphate hydrolases"/>
    <property type="match status" value="1"/>
</dbReference>
<comment type="similarity">
    <text evidence="2">Belongs to the TsaE family.</text>
</comment>
<dbReference type="RefSeq" id="WP_152812270.1">
    <property type="nucleotide sequence ID" value="NZ_VJXX01000001.1"/>
</dbReference>
<sequence length="184" mass="19023">MTTPEWSMAFDVGSAAELQALAEQLAHQLAPGDLLVLSGELGAGKTTFTQGLGRGLAVEERIISPTFVLVRQHPSAVSGPGLIHVDAYRLESAAAVDDLDLEATLAANVTVIEWGAGRVEHLSDSHLLVDIIRPTGGGTGAGRAGEPAVLTTDFDDDGEDEVRGVTLAGVGPRWRGGPPALALD</sequence>
<comment type="function">
    <text evidence="10">Required for the formation of a threonylcarbamoyl group on adenosine at position 37 (t(6)A37) in tRNAs that read codons beginning with adenine. Is involved in the transfer of the threonylcarbamoyl moiety of threonylcarbamoyl-AMP (TC-AMP) to the N6 group of A37, together with TsaD and TsaB. TsaE seems to play an indirect role in the t(6)A biosynthesis pathway, possibly in regulating the core enzymatic function of TsaD.</text>
</comment>
<evidence type="ECO:0000313" key="13">
    <source>
        <dbReference type="Proteomes" id="UP000326464"/>
    </source>
</evidence>
<protein>
    <recommendedName>
        <fullName evidence="3">tRNA threonylcarbamoyladenosine biosynthesis protein TsaE</fullName>
    </recommendedName>
    <alternativeName>
        <fullName evidence="11">t(6)A37 threonylcarbamoyladenosine biosynthesis protein TsaE</fullName>
    </alternativeName>
</protein>
<keyword evidence="5" id="KW-0819">tRNA processing</keyword>
<evidence type="ECO:0000256" key="5">
    <source>
        <dbReference type="ARBA" id="ARBA00022694"/>
    </source>
</evidence>